<dbReference type="PANTHER" id="PTHR14549">
    <property type="entry name" value="TRANSMEMBRANE PROTEIN 223"/>
    <property type="match status" value="1"/>
</dbReference>
<feature type="transmembrane region" description="Helical" evidence="1">
    <location>
        <begin position="52"/>
        <end position="70"/>
    </location>
</feature>
<dbReference type="GO" id="GO:0007399">
    <property type="term" value="P:nervous system development"/>
    <property type="evidence" value="ECO:0007669"/>
    <property type="project" value="TreeGrafter"/>
</dbReference>
<protein>
    <submittedName>
        <fullName evidence="2">Tmem70 protein family</fullName>
    </submittedName>
</protein>
<dbReference type="InterPro" id="IPR026100">
    <property type="entry name" value="Tmem223"/>
</dbReference>
<evidence type="ECO:0000256" key="1">
    <source>
        <dbReference type="SAM" id="Phobius"/>
    </source>
</evidence>
<keyword evidence="1" id="KW-1133">Transmembrane helix</keyword>
<dbReference type="Proteomes" id="UP001458880">
    <property type="component" value="Unassembled WGS sequence"/>
</dbReference>
<accession>A0AAW1N0T1</accession>
<evidence type="ECO:0000313" key="3">
    <source>
        <dbReference type="Proteomes" id="UP001458880"/>
    </source>
</evidence>
<proteinExistence type="predicted"/>
<dbReference type="PANTHER" id="PTHR14549:SF2">
    <property type="entry name" value="TRANSMEMBRANE PROTEIN 223"/>
    <property type="match status" value="1"/>
</dbReference>
<dbReference type="AlphaFoldDB" id="A0AAW1N0T1"/>
<dbReference type="EMBL" id="JASPKY010000022">
    <property type="protein sequence ID" value="KAK9752189.1"/>
    <property type="molecule type" value="Genomic_DNA"/>
</dbReference>
<reference evidence="2 3" key="1">
    <citation type="journal article" date="2024" name="BMC Genomics">
        <title>De novo assembly and annotation of Popillia japonica's genome with initial clues to its potential as an invasive pest.</title>
        <authorList>
            <person name="Cucini C."/>
            <person name="Boschi S."/>
            <person name="Funari R."/>
            <person name="Cardaioli E."/>
            <person name="Iannotti N."/>
            <person name="Marturano G."/>
            <person name="Paoli F."/>
            <person name="Bruttini M."/>
            <person name="Carapelli A."/>
            <person name="Frati F."/>
            <person name="Nardi F."/>
        </authorList>
    </citation>
    <scope>NUCLEOTIDE SEQUENCE [LARGE SCALE GENOMIC DNA]</scope>
    <source>
        <strain evidence="2">DMR45628</strain>
    </source>
</reference>
<name>A0AAW1N0T1_POPJA</name>
<comment type="caution">
    <text evidence="2">The sequence shown here is derived from an EMBL/GenBank/DDBJ whole genome shotgun (WGS) entry which is preliminary data.</text>
</comment>
<sequence>MIKSSIFKNTNVFDRIIKIIRVHSKFYSSNALEVNTNVIKDVILYKYDNPNFFKYVNIFGLCQFGFWGYLSHFAYTTLRDAPVQVTENTPWWKKINLGENKYKNTITVLCFLTGYGILVIAWMFTLRSVRYLVLRKGGGEITFVTYTPLGQNRMLTVPLSDISCKQTRSSAQSQLPIKVKNRYLHYILDMKGEFKNTELFDHTAGLRRSWS</sequence>
<dbReference type="InterPro" id="IPR045325">
    <property type="entry name" value="TMEM70/TMEM186/TMEM223"/>
</dbReference>
<gene>
    <name evidence="2" type="ORF">QE152_g4353</name>
</gene>
<keyword evidence="1" id="KW-0812">Transmembrane</keyword>
<keyword evidence="3" id="KW-1185">Reference proteome</keyword>
<keyword evidence="1" id="KW-0472">Membrane</keyword>
<organism evidence="2 3">
    <name type="scientific">Popillia japonica</name>
    <name type="common">Japanese beetle</name>
    <dbReference type="NCBI Taxonomy" id="7064"/>
    <lineage>
        <taxon>Eukaryota</taxon>
        <taxon>Metazoa</taxon>
        <taxon>Ecdysozoa</taxon>
        <taxon>Arthropoda</taxon>
        <taxon>Hexapoda</taxon>
        <taxon>Insecta</taxon>
        <taxon>Pterygota</taxon>
        <taxon>Neoptera</taxon>
        <taxon>Endopterygota</taxon>
        <taxon>Coleoptera</taxon>
        <taxon>Polyphaga</taxon>
        <taxon>Scarabaeiformia</taxon>
        <taxon>Scarabaeidae</taxon>
        <taxon>Rutelinae</taxon>
        <taxon>Popillia</taxon>
    </lineage>
</organism>
<evidence type="ECO:0000313" key="2">
    <source>
        <dbReference type="EMBL" id="KAK9752189.1"/>
    </source>
</evidence>
<feature type="transmembrane region" description="Helical" evidence="1">
    <location>
        <begin position="106"/>
        <end position="126"/>
    </location>
</feature>
<dbReference type="GO" id="GO:0005739">
    <property type="term" value="C:mitochondrion"/>
    <property type="evidence" value="ECO:0007669"/>
    <property type="project" value="TreeGrafter"/>
</dbReference>
<dbReference type="Pfam" id="PF06979">
    <property type="entry name" value="TMEM70"/>
    <property type="match status" value="1"/>
</dbReference>